<sequence length="102" mass="11932">MDLKTFAKKPFNYRNELLVLDIFTEQVGKKDVSFGNIFTSRRLFRNAALAVLGQREGVLAVTDGTYKIDFNNWTLISFGTCGMRYKEKKEYQHKFYPIAFLF</sequence>
<accession>G4ZGD0</accession>
<reference evidence="1 2" key="1">
    <citation type="journal article" date="2006" name="Science">
        <title>Phytophthora genome sequences uncover evolutionary origins and mechanisms of pathogenesis.</title>
        <authorList>
            <person name="Tyler B.M."/>
            <person name="Tripathy S."/>
            <person name="Zhang X."/>
            <person name="Dehal P."/>
            <person name="Jiang R.H."/>
            <person name="Aerts A."/>
            <person name="Arredondo F.D."/>
            <person name="Baxter L."/>
            <person name="Bensasson D."/>
            <person name="Beynon J.L."/>
            <person name="Chapman J."/>
            <person name="Damasceno C.M."/>
            <person name="Dorrance A.E."/>
            <person name="Dou D."/>
            <person name="Dickerman A.W."/>
            <person name="Dubchak I.L."/>
            <person name="Garbelotto M."/>
            <person name="Gijzen M."/>
            <person name="Gordon S.G."/>
            <person name="Govers F."/>
            <person name="Grunwald N.J."/>
            <person name="Huang W."/>
            <person name="Ivors K.L."/>
            <person name="Jones R.W."/>
            <person name="Kamoun S."/>
            <person name="Krampis K."/>
            <person name="Lamour K.H."/>
            <person name="Lee M.K."/>
            <person name="McDonald W.H."/>
            <person name="Medina M."/>
            <person name="Meijer H.J."/>
            <person name="Nordberg E.K."/>
            <person name="Maclean D.J."/>
            <person name="Ospina-Giraldo M.D."/>
            <person name="Morris P.F."/>
            <person name="Phuntumart V."/>
            <person name="Putnam N.H."/>
            <person name="Rash S."/>
            <person name="Rose J.K."/>
            <person name="Sakihama Y."/>
            <person name="Salamov A.A."/>
            <person name="Savidor A."/>
            <person name="Scheuring C.F."/>
            <person name="Smith B.M."/>
            <person name="Sobral B.W."/>
            <person name="Terry A."/>
            <person name="Torto-Alalibo T.A."/>
            <person name="Win J."/>
            <person name="Xu Z."/>
            <person name="Zhang H."/>
            <person name="Grigoriev I.V."/>
            <person name="Rokhsar D.S."/>
            <person name="Boore J.L."/>
        </authorList>
    </citation>
    <scope>NUCLEOTIDE SEQUENCE [LARGE SCALE GENOMIC DNA]</scope>
    <source>
        <strain evidence="1 2">P6497</strain>
    </source>
</reference>
<organism evidence="1 2">
    <name type="scientific">Phytophthora sojae (strain P6497)</name>
    <name type="common">Soybean stem and root rot agent</name>
    <name type="synonym">Phytophthora megasperma f. sp. glycines</name>
    <dbReference type="NCBI Taxonomy" id="1094619"/>
    <lineage>
        <taxon>Eukaryota</taxon>
        <taxon>Sar</taxon>
        <taxon>Stramenopiles</taxon>
        <taxon>Oomycota</taxon>
        <taxon>Peronosporomycetes</taxon>
        <taxon>Peronosporales</taxon>
        <taxon>Peronosporaceae</taxon>
        <taxon>Phytophthora</taxon>
    </lineage>
</organism>
<proteinExistence type="predicted"/>
<dbReference type="Proteomes" id="UP000002640">
    <property type="component" value="Unassembled WGS sequence"/>
</dbReference>
<evidence type="ECO:0000313" key="2">
    <source>
        <dbReference type="Proteomes" id="UP000002640"/>
    </source>
</evidence>
<protein>
    <submittedName>
        <fullName evidence="1">Uncharacterized protein</fullName>
    </submittedName>
</protein>
<dbReference type="KEGG" id="psoj:PHYSODRAFT_503179"/>
<gene>
    <name evidence="1" type="ORF">PHYSODRAFT_503179</name>
</gene>
<feature type="non-terminal residue" evidence="1">
    <location>
        <position position="102"/>
    </location>
</feature>
<dbReference type="EMBL" id="JH159154">
    <property type="protein sequence ID" value="EGZ18575.1"/>
    <property type="molecule type" value="Genomic_DNA"/>
</dbReference>
<dbReference type="AlphaFoldDB" id="G4ZGD0"/>
<dbReference type="RefSeq" id="XP_009527633.1">
    <property type="nucleotide sequence ID" value="XM_009529338.1"/>
</dbReference>
<evidence type="ECO:0000313" key="1">
    <source>
        <dbReference type="EMBL" id="EGZ18575.1"/>
    </source>
</evidence>
<dbReference type="InParanoid" id="G4ZGD0"/>
<dbReference type="GeneID" id="20658193"/>
<name>G4ZGD0_PHYSP</name>
<keyword evidence="2" id="KW-1185">Reference proteome</keyword>